<evidence type="ECO:0008006" key="11">
    <source>
        <dbReference type="Google" id="ProtNLM"/>
    </source>
</evidence>
<dbReference type="SUPFAM" id="SSF53448">
    <property type="entry name" value="Nucleotide-diphospho-sugar transferases"/>
    <property type="match status" value="1"/>
</dbReference>
<dbReference type="RefSeq" id="YP_009134442.1">
    <property type="nucleotide sequence ID" value="NC_026927.1"/>
</dbReference>
<gene>
    <name evidence="6" type="ORF">Syn7803C12_227</name>
    <name evidence="1" type="ORF">Syn7803C58_223</name>
    <name evidence="2" type="ORF">Syn7803C90_231</name>
    <name evidence="3" type="ORF">Syn7803US37_231</name>
    <name evidence="4" type="ORF">Syn7803US43_224</name>
    <name evidence="5" type="ORF">Syn7803US4_223</name>
</gene>
<organism evidence="1 9">
    <name type="scientific">Synechococcus phage ACG-2014f</name>
    <dbReference type="NCBI Taxonomy" id="1493511"/>
    <lineage>
        <taxon>Viruses</taxon>
        <taxon>Duplodnaviria</taxon>
        <taxon>Heunggongvirae</taxon>
        <taxon>Uroviricota</taxon>
        <taxon>Caudoviricetes</taxon>
        <taxon>Pantevenvirales</taxon>
        <taxon>Kyanoviridae</taxon>
        <taxon>Atlauavirus</taxon>
        <taxon>Atlauavirus tusconc8</taxon>
    </lineage>
</organism>
<dbReference type="EMBL" id="KJ019102">
    <property type="protein sequence ID" value="AIX32141.1"/>
    <property type="molecule type" value="Genomic_DNA"/>
</dbReference>
<sequence length="261" mass="30270">MAGTEGYILIGIGDRYLQMTENLTKTLKKHGDNRGSLTITRSDNRELYSECNTEFERNGTLPKITLDRYLPFDHNIFLDADMLCVGDTQHVWDLFRSSDQFVQQVGCLGRDPNFHAHQYESELGFEIPRVHGGCIYINREKLDPGFFPYMRECFLNYKQIFHNSGLTYKNSRPDQPLYALANGMWGFKPVDLYTNPIMTIVNDSTPPPLDSVFFNKKRGPKLDTPVPFVHVFRGEEGMSRGYTRGDQKMLLSHYDYYLNYE</sequence>
<evidence type="ECO:0000313" key="6">
    <source>
        <dbReference type="EMBL" id="AIX41589.1"/>
    </source>
</evidence>
<evidence type="ECO:0000313" key="7">
    <source>
        <dbReference type="Proteomes" id="UP000185286"/>
    </source>
</evidence>
<dbReference type="EMBL" id="KJ019097">
    <property type="protein sequence ID" value="AIX30708.1"/>
    <property type="molecule type" value="Genomic_DNA"/>
</dbReference>
<dbReference type="Proteomes" id="UP000185318">
    <property type="component" value="Segment"/>
</dbReference>
<evidence type="ECO:0000313" key="2">
    <source>
        <dbReference type="EMBL" id="AIX21842.1"/>
    </source>
</evidence>
<dbReference type="EMBL" id="KJ019105">
    <property type="protein sequence ID" value="AIX32924.1"/>
    <property type="molecule type" value="Genomic_DNA"/>
</dbReference>
<dbReference type="InterPro" id="IPR029044">
    <property type="entry name" value="Nucleotide-diphossugar_trans"/>
</dbReference>
<dbReference type="Proteomes" id="UP000185286">
    <property type="component" value="Genome"/>
</dbReference>
<dbReference type="EMBL" id="KJ019037">
    <property type="protein sequence ID" value="AIX16748.1"/>
    <property type="molecule type" value="Genomic_DNA"/>
</dbReference>
<dbReference type="KEGG" id="vg:24172081"/>
<evidence type="ECO:0000313" key="9">
    <source>
        <dbReference type="Proteomes" id="UP000185318"/>
    </source>
</evidence>
<dbReference type="EMBL" id="KJ019059">
    <property type="protein sequence ID" value="AIX21842.1"/>
    <property type="molecule type" value="Genomic_DNA"/>
</dbReference>
<proteinExistence type="predicted"/>
<dbReference type="GeneID" id="24172081"/>
<keyword evidence="10" id="KW-1185">Reference proteome</keyword>
<evidence type="ECO:0000313" key="5">
    <source>
        <dbReference type="EMBL" id="AIX32924.1"/>
    </source>
</evidence>
<dbReference type="Proteomes" id="UP000185320">
    <property type="component" value="Segment"/>
</dbReference>
<reference evidence="7 8" key="1">
    <citation type="submission" date="2013-12" db="EMBL/GenBank/DDBJ databases">
        <title>Ecological redundancy of diverse viral populations within a natural community.</title>
        <authorList>
            <person name="Gregory A.C."/>
            <person name="LaButti K."/>
            <person name="Copeland A."/>
            <person name="Woyke T."/>
            <person name="Sullivan M.B."/>
        </authorList>
    </citation>
    <scope>NUCLEOTIDE SEQUENCE [LARGE SCALE GENOMIC DNA]</scope>
    <source>
        <strain evidence="6">Syn7803C12</strain>
        <strain evidence="1">Syn7803C58</strain>
        <strain evidence="2">Syn7803C90</strain>
        <strain evidence="3">Syn7803US37</strain>
        <strain evidence="5">Syn7803US4</strain>
        <strain evidence="4">Syn7803US43</strain>
    </source>
</reference>
<evidence type="ECO:0000313" key="3">
    <source>
        <dbReference type="EMBL" id="AIX30708.1"/>
    </source>
</evidence>
<dbReference type="Gene3D" id="3.90.550.10">
    <property type="entry name" value="Spore Coat Polysaccharide Biosynthesis Protein SpsA, Chain A"/>
    <property type="match status" value="1"/>
</dbReference>
<dbReference type="Proteomes" id="UP000185300">
    <property type="component" value="Segment"/>
</dbReference>
<dbReference type="Proteomes" id="UP000185313">
    <property type="component" value="Segment"/>
</dbReference>
<evidence type="ECO:0000313" key="10">
    <source>
        <dbReference type="Proteomes" id="UP000185320"/>
    </source>
</evidence>
<protein>
    <recommendedName>
        <fullName evidence="11">Nucleotide-diphospho-sugar transferase domain-containing protein</fullName>
    </recommendedName>
</protein>
<accession>A0A0E3EQX7</accession>
<dbReference type="Proteomes" id="UP000185291">
    <property type="component" value="Segment"/>
</dbReference>
<evidence type="ECO:0000313" key="8">
    <source>
        <dbReference type="Proteomes" id="UP000185291"/>
    </source>
</evidence>
<evidence type="ECO:0000313" key="1">
    <source>
        <dbReference type="EMBL" id="AIX16748.1"/>
    </source>
</evidence>
<name>A0A0E3EQX7_9CAUD</name>
<evidence type="ECO:0000313" key="4">
    <source>
        <dbReference type="EMBL" id="AIX32141.1"/>
    </source>
</evidence>
<dbReference type="EMBL" id="KJ019143">
    <property type="protein sequence ID" value="AIX41589.1"/>
    <property type="molecule type" value="Genomic_DNA"/>
</dbReference>